<keyword evidence="5" id="KW-1185">Reference proteome</keyword>
<evidence type="ECO:0000313" key="4">
    <source>
        <dbReference type="EMBL" id="KAJ5484048.1"/>
    </source>
</evidence>
<reference evidence="4" key="2">
    <citation type="journal article" date="2023" name="IMA Fungus">
        <title>Comparative genomic study of the Penicillium genus elucidates a diverse pangenome and 15 lateral gene transfer events.</title>
        <authorList>
            <person name="Petersen C."/>
            <person name="Sorensen T."/>
            <person name="Nielsen M.R."/>
            <person name="Sondergaard T.E."/>
            <person name="Sorensen J.L."/>
            <person name="Fitzpatrick D.A."/>
            <person name="Frisvad J.C."/>
            <person name="Nielsen K.L."/>
        </authorList>
    </citation>
    <scope>NUCLEOTIDE SEQUENCE</scope>
    <source>
        <strain evidence="4">IBT 30728</strain>
    </source>
</reference>
<dbReference type="GeneID" id="81625695"/>
<accession>A0A9W9X5G0</accession>
<dbReference type="Pfam" id="PF04082">
    <property type="entry name" value="Fungal_trans"/>
    <property type="match status" value="1"/>
</dbReference>
<dbReference type="RefSeq" id="XP_056789318.1">
    <property type="nucleotide sequence ID" value="XM_056935446.1"/>
</dbReference>
<dbReference type="PANTHER" id="PTHR47425:SF2">
    <property type="entry name" value="FARB-RELATED"/>
    <property type="match status" value="1"/>
</dbReference>
<feature type="domain" description="Xylanolytic transcriptional activator regulatory" evidence="3">
    <location>
        <begin position="279"/>
        <end position="354"/>
    </location>
</feature>
<organism evidence="4 5">
    <name type="scientific">Penicillium diatomitis</name>
    <dbReference type="NCBI Taxonomy" id="2819901"/>
    <lineage>
        <taxon>Eukaryota</taxon>
        <taxon>Fungi</taxon>
        <taxon>Dikarya</taxon>
        <taxon>Ascomycota</taxon>
        <taxon>Pezizomycotina</taxon>
        <taxon>Eurotiomycetes</taxon>
        <taxon>Eurotiomycetidae</taxon>
        <taxon>Eurotiales</taxon>
        <taxon>Aspergillaceae</taxon>
        <taxon>Penicillium</taxon>
    </lineage>
</organism>
<evidence type="ECO:0000256" key="2">
    <source>
        <dbReference type="SAM" id="MobiDB-lite"/>
    </source>
</evidence>
<dbReference type="PANTHER" id="PTHR47425">
    <property type="entry name" value="FARB-RELATED"/>
    <property type="match status" value="1"/>
</dbReference>
<dbReference type="EMBL" id="JAPWDQ010000006">
    <property type="protein sequence ID" value="KAJ5484048.1"/>
    <property type="molecule type" value="Genomic_DNA"/>
</dbReference>
<dbReference type="GO" id="GO:0008270">
    <property type="term" value="F:zinc ion binding"/>
    <property type="evidence" value="ECO:0007669"/>
    <property type="project" value="InterPro"/>
</dbReference>
<feature type="region of interest" description="Disordered" evidence="2">
    <location>
        <begin position="1"/>
        <end position="23"/>
    </location>
</feature>
<reference evidence="4" key="1">
    <citation type="submission" date="2022-12" db="EMBL/GenBank/DDBJ databases">
        <authorList>
            <person name="Petersen C."/>
        </authorList>
    </citation>
    <scope>NUCLEOTIDE SEQUENCE</scope>
    <source>
        <strain evidence="4">IBT 30728</strain>
    </source>
</reference>
<dbReference type="InterPro" id="IPR052761">
    <property type="entry name" value="Fungal_Detox/Toxin_TFs"/>
</dbReference>
<feature type="compositionally biased region" description="Polar residues" evidence="2">
    <location>
        <begin position="1"/>
        <end position="15"/>
    </location>
</feature>
<dbReference type="GO" id="GO:0006351">
    <property type="term" value="P:DNA-templated transcription"/>
    <property type="evidence" value="ECO:0007669"/>
    <property type="project" value="InterPro"/>
</dbReference>
<dbReference type="SMART" id="SM00906">
    <property type="entry name" value="Fungal_trans"/>
    <property type="match status" value="1"/>
</dbReference>
<protein>
    <recommendedName>
        <fullName evidence="3">Xylanolytic transcriptional activator regulatory domain-containing protein</fullName>
    </recommendedName>
</protein>
<dbReference type="InterPro" id="IPR007219">
    <property type="entry name" value="XnlR_reg_dom"/>
</dbReference>
<comment type="caution">
    <text evidence="4">The sequence shown here is derived from an EMBL/GenBank/DDBJ whole genome shotgun (WGS) entry which is preliminary data.</text>
</comment>
<dbReference type="CDD" id="cd12148">
    <property type="entry name" value="fungal_TF_MHR"/>
    <property type="match status" value="1"/>
</dbReference>
<evidence type="ECO:0000256" key="1">
    <source>
        <dbReference type="ARBA" id="ARBA00023242"/>
    </source>
</evidence>
<dbReference type="GO" id="GO:0003677">
    <property type="term" value="F:DNA binding"/>
    <property type="evidence" value="ECO:0007669"/>
    <property type="project" value="InterPro"/>
</dbReference>
<gene>
    <name evidence="4" type="ORF">N7539_005844</name>
</gene>
<name>A0A9W9X5G0_9EURO</name>
<dbReference type="AlphaFoldDB" id="A0A9W9X5G0"/>
<dbReference type="Proteomes" id="UP001148312">
    <property type="component" value="Unassembled WGS sequence"/>
</dbReference>
<sequence length="696" mass="79196">MPATTSQEENVSSSQLKHEPTVQRYDFSVPEGLPRHQSQRLLTCDLNGMNIFGGPTNDSGNHEAQVPDTLLGIASYCDSISPNREVLFTFQPYLRAPKLRRLNLSDQSFLESQKCLHVPAGVILETLITRYFLYVHPCLPVINEAEFWAMIGDQSSSVSSFSLLVFQAMIFAACSVCVTQFHVRAVRNVCGLIYKNLSTFLSMTRRPGELDPSWRCETPFIDEQRYDQDNNKSQDFLPRHRKAFDKLLYDFGVEEDHLRISQALTLLTYQSSGTDHLSNSTWLGLAIQQARLANAHLYYRCPPKAKYKRSDLKRLWWCIMIRDRIISLGMRRPLQIPPTQFDIMTRDPLEIDDLSDEIHTSRVYDADTKRVLCRIMTSLCQLVSSLTSLIDALYPLDPFPDCHASQGASIASIDDIQARLKHWQSYQMLPLSSEDYSVHKSVAFFKQLNALYFESARLALYQYISFRIHRNQRPDDWPDLMDAVSAIHDVVKRFVADGTASHLPISAVAYTALPQMVLNLNFRLSNDAVTRRRQELVLRNYMELNRQYGLRYDVAHVSVWVNRIVRLFEVSLSPIKPQLADLARQERVFPGKDCLYLLKLEPELYFKIAGMMDASMATGQLALEFSESNFDSPDLAMSLFQNECQRAADSPLAMLSEPSGVIQSIEDDGAEIECDSTSIDLSSIELLSRGLGLFGE</sequence>
<evidence type="ECO:0000259" key="3">
    <source>
        <dbReference type="SMART" id="SM00906"/>
    </source>
</evidence>
<proteinExistence type="predicted"/>
<evidence type="ECO:0000313" key="5">
    <source>
        <dbReference type="Proteomes" id="UP001148312"/>
    </source>
</evidence>
<keyword evidence="1" id="KW-0539">Nucleus</keyword>